<keyword evidence="3 10" id="KW-0285">Flavoprotein</keyword>
<comment type="cofactor">
    <cofactor evidence="11">
        <name>Mg(2+)</name>
        <dbReference type="ChEBI" id="CHEBI:18420"/>
    </cofactor>
    <cofactor evidence="11">
        <name>Mn(2+)</name>
        <dbReference type="ChEBI" id="CHEBI:29035"/>
    </cofactor>
    <text evidence="11">Magnesium. Can also use manganese.</text>
</comment>
<dbReference type="PANTHER" id="PTHR30040">
    <property type="entry name" value="THIAMINE BIOSYNTHESIS LIPOPROTEIN APBE"/>
    <property type="match status" value="1"/>
</dbReference>
<evidence type="ECO:0000256" key="3">
    <source>
        <dbReference type="ARBA" id="ARBA00022630"/>
    </source>
</evidence>
<comment type="catalytic activity">
    <reaction evidence="9 10">
        <text>L-threonyl-[protein] + FAD = FMN-L-threonyl-[protein] + AMP + H(+)</text>
        <dbReference type="Rhea" id="RHEA:36847"/>
        <dbReference type="Rhea" id="RHEA-COMP:11060"/>
        <dbReference type="Rhea" id="RHEA-COMP:11061"/>
        <dbReference type="ChEBI" id="CHEBI:15378"/>
        <dbReference type="ChEBI" id="CHEBI:30013"/>
        <dbReference type="ChEBI" id="CHEBI:57692"/>
        <dbReference type="ChEBI" id="CHEBI:74257"/>
        <dbReference type="ChEBI" id="CHEBI:456215"/>
        <dbReference type="EC" id="2.7.1.180"/>
    </reaction>
</comment>
<dbReference type="GO" id="GO:0046872">
    <property type="term" value="F:metal ion binding"/>
    <property type="evidence" value="ECO:0007669"/>
    <property type="project" value="UniProtKB-UniRule"/>
</dbReference>
<dbReference type="AlphaFoldDB" id="A0A4Y8PX45"/>
<dbReference type="EC" id="2.7.1.180" evidence="1 10"/>
<keyword evidence="7 10" id="KW-0460">Magnesium</keyword>
<protein>
    <recommendedName>
        <fullName evidence="2 10">FAD:protein FMN transferase</fullName>
        <ecNumber evidence="1 10">2.7.1.180</ecNumber>
    </recommendedName>
    <alternativeName>
        <fullName evidence="8 10">Flavin transferase</fullName>
    </alternativeName>
</protein>
<dbReference type="GO" id="GO:0016740">
    <property type="term" value="F:transferase activity"/>
    <property type="evidence" value="ECO:0007669"/>
    <property type="project" value="UniProtKB-UniRule"/>
</dbReference>
<accession>A0A4Y8PX45</accession>
<dbReference type="PIRSF" id="PIRSF006268">
    <property type="entry name" value="ApbE"/>
    <property type="match status" value="1"/>
</dbReference>
<keyword evidence="6 10" id="KW-0274">FAD</keyword>
<proteinExistence type="inferred from homology"/>
<evidence type="ECO:0000256" key="8">
    <source>
        <dbReference type="ARBA" id="ARBA00031306"/>
    </source>
</evidence>
<evidence type="ECO:0000256" key="11">
    <source>
        <dbReference type="PIRSR" id="PIRSR006268-2"/>
    </source>
</evidence>
<dbReference type="Pfam" id="PF02424">
    <property type="entry name" value="ApbE"/>
    <property type="match status" value="1"/>
</dbReference>
<keyword evidence="5 10" id="KW-0479">Metal-binding</keyword>
<evidence type="ECO:0000313" key="13">
    <source>
        <dbReference type="Proteomes" id="UP000298246"/>
    </source>
</evidence>
<evidence type="ECO:0000256" key="7">
    <source>
        <dbReference type="ARBA" id="ARBA00022842"/>
    </source>
</evidence>
<evidence type="ECO:0000256" key="10">
    <source>
        <dbReference type="PIRNR" id="PIRNR006268"/>
    </source>
</evidence>
<evidence type="ECO:0000313" key="12">
    <source>
        <dbReference type="EMBL" id="TFE85277.1"/>
    </source>
</evidence>
<evidence type="ECO:0000256" key="1">
    <source>
        <dbReference type="ARBA" id="ARBA00011955"/>
    </source>
</evidence>
<keyword evidence="4 10" id="KW-0808">Transferase</keyword>
<dbReference type="PANTHER" id="PTHR30040:SF2">
    <property type="entry name" value="FAD:PROTEIN FMN TRANSFERASE"/>
    <property type="match status" value="1"/>
</dbReference>
<gene>
    <name evidence="12" type="ORF">B5M42_18000</name>
</gene>
<evidence type="ECO:0000256" key="6">
    <source>
        <dbReference type="ARBA" id="ARBA00022827"/>
    </source>
</evidence>
<name>A0A4Y8PX45_9BACL</name>
<evidence type="ECO:0000256" key="5">
    <source>
        <dbReference type="ARBA" id="ARBA00022723"/>
    </source>
</evidence>
<dbReference type="InterPro" id="IPR003374">
    <property type="entry name" value="ApbE-like_sf"/>
</dbReference>
<reference evidence="12 13" key="1">
    <citation type="submission" date="2017-03" db="EMBL/GenBank/DDBJ databases">
        <title>Isolation of Levoglucosan Utilizing Bacteria.</title>
        <authorList>
            <person name="Arya A.S."/>
        </authorList>
    </citation>
    <scope>NUCLEOTIDE SEQUENCE [LARGE SCALE GENOMIC DNA]</scope>
    <source>
        <strain evidence="12 13">MEC069</strain>
    </source>
</reference>
<comment type="similarity">
    <text evidence="10">Belongs to the ApbE family.</text>
</comment>
<dbReference type="EMBL" id="MYFO01000027">
    <property type="protein sequence ID" value="TFE85277.1"/>
    <property type="molecule type" value="Genomic_DNA"/>
</dbReference>
<dbReference type="Gene3D" id="3.10.520.10">
    <property type="entry name" value="ApbE-like domains"/>
    <property type="match status" value="1"/>
</dbReference>
<dbReference type="InterPro" id="IPR024932">
    <property type="entry name" value="ApbE"/>
</dbReference>
<dbReference type="OrthoDB" id="9778595at2"/>
<dbReference type="Proteomes" id="UP000298246">
    <property type="component" value="Unassembled WGS sequence"/>
</dbReference>
<comment type="caution">
    <text evidence="12">The sequence shown here is derived from an EMBL/GenBank/DDBJ whole genome shotgun (WGS) entry which is preliminary data.</text>
</comment>
<sequence length="338" mass="36780">MRMEKQLDTIAFRAMNSEMEVIAEAAEERDELELYARQWFEAVEHRFSRFRSGSELSRLNAAAGARCLISQPMLEVLRLGEDYRALTDGAFSLFVHNALHEAGYAESFERLATAAGSAPASVPAAAPAPSPASAPSASLALDPAMRSLRMAPGCRLDVGGIAKGWAARQLAAGLRSQWGMDRGLVNAGGDLEAWGGSSASEPWIVAAAAPWPGAAEAEPRLRLWRGAVATSSVLRRRWSTERGTMHHLIDPRTGRPAASGVVQSTVIGSDLVECEIWAKTMCIVGLEEGLAHLRRKTRGLEALIYTEDGRLHYAGERSADRERWVHLPADHLYKLQEA</sequence>
<evidence type="ECO:0000256" key="4">
    <source>
        <dbReference type="ARBA" id="ARBA00022679"/>
    </source>
</evidence>
<organism evidence="12 13">
    <name type="scientific">Paenibacillus athensensis</name>
    <dbReference type="NCBI Taxonomy" id="1967502"/>
    <lineage>
        <taxon>Bacteria</taxon>
        <taxon>Bacillati</taxon>
        <taxon>Bacillota</taxon>
        <taxon>Bacilli</taxon>
        <taxon>Bacillales</taxon>
        <taxon>Paenibacillaceae</taxon>
        <taxon>Paenibacillus</taxon>
    </lineage>
</organism>
<evidence type="ECO:0000256" key="9">
    <source>
        <dbReference type="ARBA" id="ARBA00048540"/>
    </source>
</evidence>
<dbReference type="SUPFAM" id="SSF143631">
    <property type="entry name" value="ApbE-like"/>
    <property type="match status" value="1"/>
</dbReference>
<feature type="binding site" evidence="11">
    <location>
        <position position="160"/>
    </location>
    <ligand>
        <name>Mg(2+)</name>
        <dbReference type="ChEBI" id="CHEBI:18420"/>
    </ligand>
</feature>
<evidence type="ECO:0000256" key="2">
    <source>
        <dbReference type="ARBA" id="ARBA00016337"/>
    </source>
</evidence>
<keyword evidence="13" id="KW-1185">Reference proteome</keyword>